<dbReference type="Pfam" id="PF20118">
    <property type="entry name" value="DUF6508"/>
    <property type="match status" value="1"/>
</dbReference>
<dbReference type="InterPro" id="IPR045425">
    <property type="entry name" value="DUF6508"/>
</dbReference>
<keyword evidence="2" id="KW-1185">Reference proteome</keyword>
<dbReference type="AlphaFoldDB" id="A0A0S6WAT6"/>
<dbReference type="EMBL" id="DF820463">
    <property type="protein sequence ID" value="GAK55508.1"/>
    <property type="molecule type" value="Genomic_DNA"/>
</dbReference>
<reference evidence="1" key="1">
    <citation type="journal article" date="2015" name="PeerJ">
        <title>First genomic representation of candidate bacterial phylum KSB3 points to enhanced environmental sensing as a trigger of wastewater bulking.</title>
        <authorList>
            <person name="Sekiguchi Y."/>
            <person name="Ohashi A."/>
            <person name="Parks D.H."/>
            <person name="Yamauchi T."/>
            <person name="Tyson G.W."/>
            <person name="Hugenholtz P."/>
        </authorList>
    </citation>
    <scope>NUCLEOTIDE SEQUENCE [LARGE SCALE GENOMIC DNA]</scope>
</reference>
<accession>A0A0S6WAT6</accession>
<organism evidence="1">
    <name type="scientific">Vecturithrix granuli</name>
    <dbReference type="NCBI Taxonomy" id="1499967"/>
    <lineage>
        <taxon>Bacteria</taxon>
        <taxon>Candidatus Moduliflexota</taxon>
        <taxon>Candidatus Vecturitrichia</taxon>
        <taxon>Candidatus Vecturitrichales</taxon>
        <taxon>Candidatus Vecturitrichaceae</taxon>
        <taxon>Candidatus Vecturithrix</taxon>
    </lineage>
</organism>
<proteinExistence type="predicted"/>
<dbReference type="STRING" id="1499967.U27_02342"/>
<dbReference type="Proteomes" id="UP000030661">
    <property type="component" value="Unassembled WGS sequence"/>
</dbReference>
<evidence type="ECO:0000313" key="2">
    <source>
        <dbReference type="Proteomes" id="UP000030661"/>
    </source>
</evidence>
<gene>
    <name evidence="1" type="ORF">U27_02342</name>
</gene>
<protein>
    <submittedName>
        <fullName evidence="1">Alr3803 protein</fullName>
    </submittedName>
</protein>
<dbReference type="eggNOG" id="COG2110">
    <property type="taxonomic scope" value="Bacteria"/>
</dbReference>
<evidence type="ECO:0000313" key="1">
    <source>
        <dbReference type="EMBL" id="GAK55508.1"/>
    </source>
</evidence>
<sequence length="153" mass="17247">MSESNMNTKDNEQITPITQEGIDRLVAFLPLLSAPNARHGTYPDVVKNNNDNLLYIPSILSETASEFVQACYEEGFVQPFDWGEWSERHKDELNSAAFIDGADLTTIVKLLTTHIRADRFCDGHLLSMLEDGSIAKILKRLEHIKSELSSRPE</sequence>
<name>A0A0S6WAT6_VECG1</name>
<dbReference type="HOGENOM" id="CLU_1895282_0_0_0"/>